<dbReference type="PROSITE" id="PS50968">
    <property type="entry name" value="BIOTINYL_LIPOYL"/>
    <property type="match status" value="1"/>
</dbReference>
<protein>
    <recommendedName>
        <fullName evidence="2 4">Biotin carboxyl carrier protein of acetyl-CoA carboxylase</fullName>
    </recommendedName>
</protein>
<dbReference type="AlphaFoldDB" id="A0A291LYL1"/>
<dbReference type="Proteomes" id="UP000219050">
    <property type="component" value="Chromosome"/>
</dbReference>
<dbReference type="Gene3D" id="2.40.50.100">
    <property type="match status" value="1"/>
</dbReference>
<comment type="function">
    <text evidence="1 4">This protein is a component of the acetyl coenzyme A carboxylase complex; first, biotin carboxylase catalyzes the carboxylation of the carrier protein and then the transcarboxylase transfers the carboxyl group to form malonyl-CoA.</text>
</comment>
<dbReference type="PRINTS" id="PR01071">
    <property type="entry name" value="ACOABIOTINCC"/>
</dbReference>
<evidence type="ECO:0000313" key="7">
    <source>
        <dbReference type="Proteomes" id="UP000219050"/>
    </source>
</evidence>
<dbReference type="InterPro" id="IPR001249">
    <property type="entry name" value="AcCoA_biotinCC"/>
</dbReference>
<dbReference type="PANTHER" id="PTHR45266">
    <property type="entry name" value="OXALOACETATE DECARBOXYLASE ALPHA CHAIN"/>
    <property type="match status" value="1"/>
</dbReference>
<dbReference type="OrthoDB" id="9811735at2"/>
<keyword evidence="3 4" id="KW-0092">Biotin</keyword>
<evidence type="ECO:0000256" key="3">
    <source>
        <dbReference type="ARBA" id="ARBA00023267"/>
    </source>
</evidence>
<sequence>MAQRNVPLTLSEYEALLRLGRAYQLDAVRIQREDWSLDVSFTSGSTLLPPAGDTLRTKGAGPRANVQAEPADIATHPVIAPVAGVVHLTAAPDEPALVTVGDKIAAGSTLAIIEAMKMMTNIDSEHGGIVAEVLVTAGEMVVAGQPLFLIREAEA</sequence>
<keyword evidence="4" id="KW-0444">Lipid biosynthesis</keyword>
<evidence type="ECO:0000256" key="2">
    <source>
        <dbReference type="ARBA" id="ARBA00017562"/>
    </source>
</evidence>
<proteinExistence type="predicted"/>
<dbReference type="Pfam" id="PF00364">
    <property type="entry name" value="Biotin_lipoyl"/>
    <property type="match status" value="1"/>
</dbReference>
<dbReference type="PANTHER" id="PTHR45266:SF3">
    <property type="entry name" value="OXALOACETATE DECARBOXYLASE ALPHA CHAIN"/>
    <property type="match status" value="1"/>
</dbReference>
<dbReference type="InterPro" id="IPR011053">
    <property type="entry name" value="Single_hybrid_motif"/>
</dbReference>
<dbReference type="GO" id="GO:0006633">
    <property type="term" value="P:fatty acid biosynthetic process"/>
    <property type="evidence" value="ECO:0007669"/>
    <property type="project" value="UniProtKB-UniPathway"/>
</dbReference>
<evidence type="ECO:0000256" key="4">
    <source>
        <dbReference type="RuleBase" id="RU364072"/>
    </source>
</evidence>
<dbReference type="RefSeq" id="WP_097373123.1">
    <property type="nucleotide sequence ID" value="NZ_CP021404.1"/>
</dbReference>
<dbReference type="UniPathway" id="UPA00094"/>
<organism evidence="6 7">
    <name type="scientific">Pacificitalea manganoxidans</name>
    <dbReference type="NCBI Taxonomy" id="1411902"/>
    <lineage>
        <taxon>Bacteria</taxon>
        <taxon>Pseudomonadati</taxon>
        <taxon>Pseudomonadota</taxon>
        <taxon>Alphaproteobacteria</taxon>
        <taxon>Rhodobacterales</taxon>
        <taxon>Paracoccaceae</taxon>
        <taxon>Pacificitalea</taxon>
    </lineage>
</organism>
<dbReference type="CDD" id="cd06850">
    <property type="entry name" value="biotinyl_domain"/>
    <property type="match status" value="1"/>
</dbReference>
<evidence type="ECO:0000259" key="5">
    <source>
        <dbReference type="PROSITE" id="PS50968"/>
    </source>
</evidence>
<evidence type="ECO:0000313" key="6">
    <source>
        <dbReference type="EMBL" id="ATI41779.1"/>
    </source>
</evidence>
<dbReference type="SUPFAM" id="SSF51230">
    <property type="entry name" value="Single hybrid motif"/>
    <property type="match status" value="1"/>
</dbReference>
<accession>A0A291LYL1</accession>
<dbReference type="InterPro" id="IPR000089">
    <property type="entry name" value="Biotin_lipoyl"/>
</dbReference>
<keyword evidence="4" id="KW-0443">Lipid metabolism</keyword>
<name>A0A291LYL1_9RHOB</name>
<dbReference type="InterPro" id="IPR050709">
    <property type="entry name" value="Biotin_Carboxyl_Carrier/Decarb"/>
</dbReference>
<reference evidence="6 7" key="1">
    <citation type="submission" date="2017-05" db="EMBL/GenBank/DDBJ databases">
        <title>Comparative genomic and metabolic analysis of manganese-oxidizing mechanisms in Celeribater manganoxidans DY25T: its adaption to the environment of polymetallic nodule.</title>
        <authorList>
            <person name="Wang X."/>
        </authorList>
    </citation>
    <scope>NUCLEOTIDE SEQUENCE [LARGE SCALE GENOMIC DNA]</scope>
    <source>
        <strain evidence="6 7">DY25</strain>
    </source>
</reference>
<keyword evidence="4" id="KW-0276">Fatty acid metabolism</keyword>
<dbReference type="GO" id="GO:0003989">
    <property type="term" value="F:acetyl-CoA carboxylase activity"/>
    <property type="evidence" value="ECO:0007669"/>
    <property type="project" value="InterPro"/>
</dbReference>
<dbReference type="KEGG" id="cmag:CBW24_07055"/>
<gene>
    <name evidence="6" type="ORF">CBW24_07055</name>
</gene>
<keyword evidence="4" id="KW-0275">Fatty acid biosynthesis</keyword>
<feature type="domain" description="Lipoyl-binding" evidence="5">
    <location>
        <begin position="75"/>
        <end position="151"/>
    </location>
</feature>
<dbReference type="GO" id="GO:0009317">
    <property type="term" value="C:acetyl-CoA carboxylase complex"/>
    <property type="evidence" value="ECO:0007669"/>
    <property type="project" value="InterPro"/>
</dbReference>
<evidence type="ECO:0000256" key="1">
    <source>
        <dbReference type="ARBA" id="ARBA00003761"/>
    </source>
</evidence>
<keyword evidence="7" id="KW-1185">Reference proteome</keyword>
<comment type="pathway">
    <text evidence="4">Lipid metabolism; fatty acid biosynthesis.</text>
</comment>
<dbReference type="EMBL" id="CP021404">
    <property type="protein sequence ID" value="ATI41779.1"/>
    <property type="molecule type" value="Genomic_DNA"/>
</dbReference>